<dbReference type="EMBL" id="JAASQI010000007">
    <property type="protein sequence ID" value="NIJ59132.1"/>
    <property type="molecule type" value="Genomic_DNA"/>
</dbReference>
<feature type="region of interest" description="Disordered" evidence="1">
    <location>
        <begin position="78"/>
        <end position="98"/>
    </location>
</feature>
<name>A0ABX0V1P1_9HYPH</name>
<dbReference type="Gene3D" id="1.10.10.1320">
    <property type="entry name" value="Anti-sigma factor, zinc-finger domain"/>
    <property type="match status" value="1"/>
</dbReference>
<protein>
    <submittedName>
        <fullName evidence="4">Transcriptional regulator</fullName>
    </submittedName>
</protein>
<dbReference type="CDD" id="cd20301">
    <property type="entry name" value="cupin_ChrR"/>
    <property type="match status" value="1"/>
</dbReference>
<dbReference type="SUPFAM" id="SSF51182">
    <property type="entry name" value="RmlC-like cupins"/>
    <property type="match status" value="1"/>
</dbReference>
<evidence type="ECO:0000313" key="5">
    <source>
        <dbReference type="Proteomes" id="UP001429580"/>
    </source>
</evidence>
<keyword evidence="2" id="KW-0472">Membrane</keyword>
<dbReference type="InterPro" id="IPR025979">
    <property type="entry name" value="ChrR-like_cupin_dom"/>
</dbReference>
<dbReference type="Gene3D" id="2.60.120.10">
    <property type="entry name" value="Jelly Rolls"/>
    <property type="match status" value="1"/>
</dbReference>
<feature type="transmembrane region" description="Helical" evidence="2">
    <location>
        <begin position="12"/>
        <end position="34"/>
    </location>
</feature>
<feature type="domain" description="ChrR-like cupin" evidence="3">
    <location>
        <begin position="114"/>
        <end position="202"/>
    </location>
</feature>
<comment type="caution">
    <text evidence="4">The sequence shown here is derived from an EMBL/GenBank/DDBJ whole genome shotgun (WGS) entry which is preliminary data.</text>
</comment>
<dbReference type="InterPro" id="IPR041916">
    <property type="entry name" value="Anti_sigma_zinc_sf"/>
</dbReference>
<organism evidence="4 5">
    <name type="scientific">Pseudochelatococcus lubricantis</name>
    <dbReference type="NCBI Taxonomy" id="1538102"/>
    <lineage>
        <taxon>Bacteria</taxon>
        <taxon>Pseudomonadati</taxon>
        <taxon>Pseudomonadota</taxon>
        <taxon>Alphaproteobacteria</taxon>
        <taxon>Hyphomicrobiales</taxon>
        <taxon>Chelatococcaceae</taxon>
        <taxon>Pseudochelatococcus</taxon>
    </lineage>
</organism>
<proteinExistence type="predicted"/>
<keyword evidence="2" id="KW-0812">Transmembrane</keyword>
<dbReference type="InterPro" id="IPR011051">
    <property type="entry name" value="RmlC_Cupin_sf"/>
</dbReference>
<dbReference type="RefSeq" id="WP_166954210.1">
    <property type="nucleotide sequence ID" value="NZ_JAASQI010000007.1"/>
</dbReference>
<keyword evidence="2" id="KW-1133">Transmembrane helix</keyword>
<evidence type="ECO:0000256" key="2">
    <source>
        <dbReference type="SAM" id="Phobius"/>
    </source>
</evidence>
<sequence>MTIAHHPTDETLLRYAAGTLAAGPAIVIAAHLAVCPLCRNRLRTFEALGGAVLDETPATALAPTALAAALTRIDAEAAPAPSGRHAGPSAARPSPVTRDGLRLPDALAGCDIGAWRWLGPGVRMSRISTPREPDASIMLLKVAPGRKLPEHGHSGTEFTHVLSGSFSDVLGRFGPGDLAEVDDEVEHQPIVDRDGECICLVALDGRMRLSGLFGRIVQPLFGF</sequence>
<evidence type="ECO:0000256" key="1">
    <source>
        <dbReference type="SAM" id="MobiDB-lite"/>
    </source>
</evidence>
<dbReference type="NCBIfam" id="TIGR02451">
    <property type="entry name" value="anti_sig_ChrR"/>
    <property type="match status" value="1"/>
</dbReference>
<dbReference type="InterPro" id="IPR012807">
    <property type="entry name" value="Anti-sigma_ChrR"/>
</dbReference>
<evidence type="ECO:0000313" key="4">
    <source>
        <dbReference type="EMBL" id="NIJ59132.1"/>
    </source>
</evidence>
<evidence type="ECO:0000259" key="3">
    <source>
        <dbReference type="Pfam" id="PF12973"/>
    </source>
</evidence>
<dbReference type="InterPro" id="IPR014710">
    <property type="entry name" value="RmlC-like_jellyroll"/>
</dbReference>
<keyword evidence="5" id="KW-1185">Reference proteome</keyword>
<dbReference type="Proteomes" id="UP001429580">
    <property type="component" value="Unassembled WGS sequence"/>
</dbReference>
<dbReference type="Pfam" id="PF12973">
    <property type="entry name" value="Cupin_7"/>
    <property type="match status" value="1"/>
</dbReference>
<reference evidence="4 5" key="1">
    <citation type="submission" date="2020-03" db="EMBL/GenBank/DDBJ databases">
        <title>Genomic Encyclopedia of Type Strains, Phase IV (KMG-IV): sequencing the most valuable type-strain genomes for metagenomic binning, comparative biology and taxonomic classification.</title>
        <authorList>
            <person name="Goeker M."/>
        </authorList>
    </citation>
    <scope>NUCLEOTIDE SEQUENCE [LARGE SCALE GENOMIC DNA]</scope>
    <source>
        <strain evidence="4 5">DSM 103870</strain>
    </source>
</reference>
<accession>A0ABX0V1P1</accession>
<gene>
    <name evidence="4" type="ORF">FHS82_002987</name>
</gene>